<evidence type="ECO:0000313" key="1">
    <source>
        <dbReference type="EMBL" id="WOJ92162.1"/>
    </source>
</evidence>
<dbReference type="EMBL" id="CP136864">
    <property type="protein sequence ID" value="WOJ92162.1"/>
    <property type="molecule type" value="Genomic_DNA"/>
</dbReference>
<dbReference type="Proteomes" id="UP001626537">
    <property type="component" value="Chromosome"/>
</dbReference>
<keyword evidence="2" id="KW-1185">Reference proteome</keyword>
<sequence>MPTHHEELSMITCSYAPDYQRCERLCRSVDRWVSGDIAHWLVVPARDVALFRTLSNGRRNVVAVEDVVPGKFWQLPKSTRWWLDSRAWPVRGWVMQQVTKLSANFVSSAELIIFADSDLQFVRPFSRDNVVHDGQLRLHRIAGAKDTGEHLLWHHKAADLIGAKKQYFGHDYIGQLITWRRSHLEGLQQHLEDQHSRPWYQGVARALKVSEYILYGAYVDVVVGIDKSGHFSCDQDPVHCCWFKEEADALANGTNPLQERAVAVLLQSNLGLSDQDEQRIVRDLNASSLRPLEGLAL</sequence>
<evidence type="ECO:0000313" key="2">
    <source>
        <dbReference type="Proteomes" id="UP001626537"/>
    </source>
</evidence>
<dbReference type="InterPro" id="IPR045499">
    <property type="entry name" value="DUF6492"/>
</dbReference>
<reference evidence="1 2" key="1">
    <citation type="submission" date="2023-10" db="EMBL/GenBank/DDBJ databases">
        <title>Two novel species belonging to the OM43/NOR5 clade.</title>
        <authorList>
            <person name="Park M."/>
        </authorList>
    </citation>
    <scope>NUCLEOTIDE SEQUENCE [LARGE SCALE GENOMIC DNA]</scope>
    <source>
        <strain evidence="1 2">IMCC43200</strain>
    </source>
</reference>
<protein>
    <submittedName>
        <fullName evidence="1">DUF6492 family protein</fullName>
    </submittedName>
</protein>
<dbReference type="RefSeq" id="WP_407346744.1">
    <property type="nucleotide sequence ID" value="NZ_CP136864.1"/>
</dbReference>
<accession>A0ABZ0HZD7</accession>
<gene>
    <name evidence="1" type="ORF">R0135_10215</name>
</gene>
<dbReference type="Pfam" id="PF20102">
    <property type="entry name" value="DUF6492"/>
    <property type="match status" value="1"/>
</dbReference>
<name>A0ABZ0HZD7_9GAMM</name>
<organism evidence="1 2">
    <name type="scientific">Congregibacter variabilis</name>
    <dbReference type="NCBI Taxonomy" id="3081200"/>
    <lineage>
        <taxon>Bacteria</taxon>
        <taxon>Pseudomonadati</taxon>
        <taxon>Pseudomonadota</taxon>
        <taxon>Gammaproteobacteria</taxon>
        <taxon>Cellvibrionales</taxon>
        <taxon>Halieaceae</taxon>
        <taxon>Congregibacter</taxon>
    </lineage>
</organism>
<proteinExistence type="predicted"/>